<dbReference type="Proteomes" id="UP000636010">
    <property type="component" value="Unassembled WGS sequence"/>
</dbReference>
<comment type="caution">
    <text evidence="2">The sequence shown here is derived from an EMBL/GenBank/DDBJ whole genome shotgun (WGS) entry which is preliminary data.</text>
</comment>
<proteinExistence type="predicted"/>
<evidence type="ECO:0000313" key="2">
    <source>
        <dbReference type="EMBL" id="GGC49283.1"/>
    </source>
</evidence>
<organism evidence="2 3">
    <name type="scientific">Marivirga lumbricoides</name>
    <dbReference type="NCBI Taxonomy" id="1046115"/>
    <lineage>
        <taxon>Bacteria</taxon>
        <taxon>Pseudomonadati</taxon>
        <taxon>Bacteroidota</taxon>
        <taxon>Cytophagia</taxon>
        <taxon>Cytophagales</taxon>
        <taxon>Marivirgaceae</taxon>
        <taxon>Marivirga</taxon>
    </lineage>
</organism>
<dbReference type="InterPro" id="IPR025588">
    <property type="entry name" value="YcxB-like_C"/>
</dbReference>
<name>A0ABQ1MYE8_9BACT</name>
<keyword evidence="3" id="KW-1185">Reference proteome</keyword>
<protein>
    <recommendedName>
        <fullName evidence="1">YcxB-like C-terminal domain-containing protein</fullName>
    </recommendedName>
</protein>
<accession>A0ABQ1MYE8</accession>
<sequence>MRHIREHFSGTTGKQATIEFQEEFIFETDETNSESKINYSTIESLNELPNHFIIRLKTGQALVLPKNKIENIDQLRSDLLELTKRLGVELKNHKNWKWR</sequence>
<dbReference type="Pfam" id="PF14317">
    <property type="entry name" value="YcxB"/>
    <property type="match status" value="1"/>
</dbReference>
<reference evidence="3" key="1">
    <citation type="journal article" date="2019" name="Int. J. Syst. Evol. Microbiol.">
        <title>The Global Catalogue of Microorganisms (GCM) 10K type strain sequencing project: providing services to taxonomists for standard genome sequencing and annotation.</title>
        <authorList>
            <consortium name="The Broad Institute Genomics Platform"/>
            <consortium name="The Broad Institute Genome Sequencing Center for Infectious Disease"/>
            <person name="Wu L."/>
            <person name="Ma J."/>
        </authorList>
    </citation>
    <scope>NUCLEOTIDE SEQUENCE [LARGE SCALE GENOMIC DNA]</scope>
    <source>
        <strain evidence="3">CGMCC 1.10832</strain>
    </source>
</reference>
<feature type="domain" description="YcxB-like C-terminal" evidence="1">
    <location>
        <begin position="20"/>
        <end position="76"/>
    </location>
</feature>
<dbReference type="EMBL" id="BMEC01000014">
    <property type="protein sequence ID" value="GGC49283.1"/>
    <property type="molecule type" value="Genomic_DNA"/>
</dbReference>
<evidence type="ECO:0000313" key="3">
    <source>
        <dbReference type="Proteomes" id="UP000636010"/>
    </source>
</evidence>
<gene>
    <name evidence="2" type="ORF">GCM10011506_38610</name>
</gene>
<evidence type="ECO:0000259" key="1">
    <source>
        <dbReference type="Pfam" id="PF14317"/>
    </source>
</evidence>